<accession>A0ABP0BW61</accession>
<comment type="caution">
    <text evidence="3">The sequence shown here is derived from an EMBL/GenBank/DDBJ whole genome shotgun (WGS) entry which is preliminary data.</text>
</comment>
<name>A0ABP0BW61_9PEZI</name>
<dbReference type="InterPro" id="IPR036259">
    <property type="entry name" value="MFS_trans_sf"/>
</dbReference>
<dbReference type="EMBL" id="CAWUHC010000043">
    <property type="protein sequence ID" value="CAK7223235.1"/>
    <property type="molecule type" value="Genomic_DNA"/>
</dbReference>
<dbReference type="Proteomes" id="UP001642406">
    <property type="component" value="Unassembled WGS sequence"/>
</dbReference>
<reference evidence="3 4" key="1">
    <citation type="submission" date="2024-01" db="EMBL/GenBank/DDBJ databases">
        <authorList>
            <person name="Allen C."/>
            <person name="Tagirdzhanova G."/>
        </authorList>
    </citation>
    <scope>NUCLEOTIDE SEQUENCE [LARGE SCALE GENOMIC DNA]</scope>
</reference>
<keyword evidence="2" id="KW-0472">Membrane</keyword>
<feature type="region of interest" description="Disordered" evidence="1">
    <location>
        <begin position="152"/>
        <end position="176"/>
    </location>
</feature>
<keyword evidence="2" id="KW-0812">Transmembrane</keyword>
<evidence type="ECO:0000256" key="2">
    <source>
        <dbReference type="SAM" id="Phobius"/>
    </source>
</evidence>
<dbReference type="Gene3D" id="1.20.1250.20">
    <property type="entry name" value="MFS general substrate transporter like domains"/>
    <property type="match status" value="1"/>
</dbReference>
<sequence>MIASLIASLSNGGAIGLFSGLNLLALILVFLPIEETKRRSLEDLDLVFAVPKRTFVRFQVQTTGRHVVDLDMEPSLYIDATRGPIAPEVVVPDYNNNIVALGSYSSPPTRLTALAEAYTAGYMPTGRPRASLIPGNTSTYPGTTEYLRGAGEEYGGPVDRRAMPADNGSGCSSIHD</sequence>
<proteinExistence type="predicted"/>
<evidence type="ECO:0000256" key="1">
    <source>
        <dbReference type="SAM" id="MobiDB-lite"/>
    </source>
</evidence>
<protein>
    <submittedName>
        <fullName evidence="3">Uncharacterized protein</fullName>
    </submittedName>
</protein>
<keyword evidence="2" id="KW-1133">Transmembrane helix</keyword>
<evidence type="ECO:0000313" key="4">
    <source>
        <dbReference type="Proteomes" id="UP001642406"/>
    </source>
</evidence>
<gene>
    <name evidence="3" type="ORF">SBRCBS47491_005139</name>
</gene>
<evidence type="ECO:0000313" key="3">
    <source>
        <dbReference type="EMBL" id="CAK7223235.1"/>
    </source>
</evidence>
<organism evidence="3 4">
    <name type="scientific">Sporothrix bragantina</name>
    <dbReference type="NCBI Taxonomy" id="671064"/>
    <lineage>
        <taxon>Eukaryota</taxon>
        <taxon>Fungi</taxon>
        <taxon>Dikarya</taxon>
        <taxon>Ascomycota</taxon>
        <taxon>Pezizomycotina</taxon>
        <taxon>Sordariomycetes</taxon>
        <taxon>Sordariomycetidae</taxon>
        <taxon>Ophiostomatales</taxon>
        <taxon>Ophiostomataceae</taxon>
        <taxon>Sporothrix</taxon>
    </lineage>
</organism>
<keyword evidence="4" id="KW-1185">Reference proteome</keyword>
<feature type="transmembrane region" description="Helical" evidence="2">
    <location>
        <begin position="12"/>
        <end position="31"/>
    </location>
</feature>